<protein>
    <submittedName>
        <fullName evidence="1">Uncharacterized protein</fullName>
    </submittedName>
</protein>
<dbReference type="EMBL" id="JACNIG010000025">
    <property type="protein sequence ID" value="MBC8430359.1"/>
    <property type="molecule type" value="Genomic_DNA"/>
</dbReference>
<accession>A0A8J6NV70</accession>
<name>A0A8J6NV70_9BACT</name>
<comment type="caution">
    <text evidence="1">The sequence shown here is derived from an EMBL/GenBank/DDBJ whole genome shotgun (WGS) entry which is preliminary data.</text>
</comment>
<dbReference type="Proteomes" id="UP000605201">
    <property type="component" value="Unassembled WGS sequence"/>
</dbReference>
<gene>
    <name evidence="1" type="ORF">H8D96_00415</name>
</gene>
<dbReference type="AlphaFoldDB" id="A0A8J6NV70"/>
<evidence type="ECO:0000313" key="2">
    <source>
        <dbReference type="Proteomes" id="UP000605201"/>
    </source>
</evidence>
<sequence>MAFEDFSNYIAVNCSRLNPRVPDKKDQEKYVHNWQQRYAKVFKEGNEEQTFIWNIRVHKALKEVFTSASFYQESLIVKESKSWASFYFLNYYSLFHALLSCIYLIPEESIDNLPEITHSKVVKVFKSHFCDKKPHIIDEKIVDLFYLSQFLREYYSYNLPPNDFMYGINGDSKPDIELPYYLESTFQLASFLSELLERACGKHGKEIKNKHKHRDLVTKYYCQVNSSKHPATGDYILHYVDKVRMRETLEYPAPVAFVIELEHFTDEFRNYEGGDKPIHADGSEINTAGFVYRAIR</sequence>
<evidence type="ECO:0000313" key="1">
    <source>
        <dbReference type="EMBL" id="MBC8430359.1"/>
    </source>
</evidence>
<reference evidence="1 2" key="1">
    <citation type="submission" date="2020-08" db="EMBL/GenBank/DDBJ databases">
        <title>Bridging the membrane lipid divide: bacteria of the FCB group superphylum have the potential to synthesize archaeal ether lipids.</title>
        <authorList>
            <person name="Villanueva L."/>
            <person name="Von Meijenfeldt F.A.B."/>
            <person name="Westbye A.B."/>
            <person name="Yadav S."/>
            <person name="Hopmans E.C."/>
            <person name="Dutilh B.E."/>
            <person name="Sinninghe Damste J.S."/>
        </authorList>
    </citation>
    <scope>NUCLEOTIDE SEQUENCE [LARGE SCALE GENOMIC DNA]</scope>
    <source>
        <strain evidence="1">NIOZ-UU17</strain>
    </source>
</reference>
<proteinExistence type="predicted"/>
<organism evidence="1 2">
    <name type="scientific">Candidatus Desulfatibia vada</name>
    <dbReference type="NCBI Taxonomy" id="2841696"/>
    <lineage>
        <taxon>Bacteria</taxon>
        <taxon>Pseudomonadati</taxon>
        <taxon>Thermodesulfobacteriota</taxon>
        <taxon>Desulfobacteria</taxon>
        <taxon>Desulfobacterales</taxon>
        <taxon>Desulfobacterales incertae sedis</taxon>
        <taxon>Candidatus Desulfatibia</taxon>
    </lineage>
</organism>